<dbReference type="GO" id="GO:0000166">
    <property type="term" value="F:nucleotide binding"/>
    <property type="evidence" value="ECO:0007669"/>
    <property type="project" value="UniProtKB-KW"/>
</dbReference>
<evidence type="ECO:0000259" key="12">
    <source>
        <dbReference type="Pfam" id="PF00149"/>
    </source>
</evidence>
<evidence type="ECO:0000256" key="5">
    <source>
        <dbReference type="ARBA" id="ARBA00006654"/>
    </source>
</evidence>
<dbReference type="GO" id="GO:0008663">
    <property type="term" value="F:2',3'-cyclic-nucleotide 2'-phosphodiesterase activity"/>
    <property type="evidence" value="ECO:0007669"/>
    <property type="project" value="UniProtKB-EC"/>
</dbReference>
<evidence type="ECO:0000259" key="13">
    <source>
        <dbReference type="Pfam" id="PF02872"/>
    </source>
</evidence>
<comment type="caution">
    <text evidence="14">The sequence shown here is derived from an EMBL/GenBank/DDBJ whole genome shotgun (WGS) entry which is preliminary data.</text>
</comment>
<dbReference type="InterPro" id="IPR029052">
    <property type="entry name" value="Metallo-depent_PP-like"/>
</dbReference>
<comment type="subcellular location">
    <subcellularLocation>
        <location evidence="4">Cell envelope</location>
    </subcellularLocation>
</comment>
<dbReference type="GO" id="GO:0009166">
    <property type="term" value="P:nucleotide catabolic process"/>
    <property type="evidence" value="ECO:0007669"/>
    <property type="project" value="InterPro"/>
</dbReference>
<reference evidence="14 15" key="1">
    <citation type="submission" date="2009-08" db="EMBL/GenBank/DDBJ databases">
        <title>The draft genome of Rhodobacter sp. SW2.</title>
        <authorList>
            <consortium name="US DOE Joint Genome Institute (JGI-PGF)"/>
            <person name="Lucas S."/>
            <person name="Copeland A."/>
            <person name="Lapidus A."/>
            <person name="Glavina del Rio T."/>
            <person name="Tice H."/>
            <person name="Bruce D."/>
            <person name="Goodwin L."/>
            <person name="Pitluck S."/>
            <person name="Larimer F."/>
            <person name="Land M.L."/>
            <person name="Hauser L."/>
            <person name="Emerson D."/>
        </authorList>
    </citation>
    <scope>NUCLEOTIDE SEQUENCE [LARGE SCALE GENOMIC DNA]</scope>
    <source>
        <strain evidence="14 15">SW2</strain>
    </source>
</reference>
<protein>
    <submittedName>
        <fullName evidence="14">5'-Nucleotidase domain protein</fullName>
    </submittedName>
</protein>
<gene>
    <name evidence="14" type="ORF">Rsw2DRAFT_0220</name>
</gene>
<dbReference type="AlphaFoldDB" id="C8RWP2"/>
<comment type="cofactor">
    <cofactor evidence="3">
        <name>a divalent metal cation</name>
        <dbReference type="ChEBI" id="CHEBI:60240"/>
    </cofactor>
</comment>
<dbReference type="Gene3D" id="3.90.780.10">
    <property type="entry name" value="5'-Nucleotidase, C-terminal domain"/>
    <property type="match status" value="1"/>
</dbReference>
<evidence type="ECO:0000256" key="6">
    <source>
        <dbReference type="ARBA" id="ARBA00022723"/>
    </source>
</evidence>
<proteinExistence type="inferred from homology"/>
<keyword evidence="15" id="KW-1185">Reference proteome</keyword>
<dbReference type="PROSITE" id="PS00786">
    <property type="entry name" value="5_NUCLEOTIDASE_2"/>
    <property type="match status" value="1"/>
</dbReference>
<evidence type="ECO:0000256" key="11">
    <source>
        <dbReference type="RuleBase" id="RU362119"/>
    </source>
</evidence>
<name>C8RWP2_9RHOB</name>
<dbReference type="PRINTS" id="PR01607">
    <property type="entry name" value="APYRASEFAMLY"/>
</dbReference>
<keyword evidence="8 11" id="KW-0547">Nucleotide-binding</keyword>
<dbReference type="EMBL" id="ACYY01000001">
    <property type="protein sequence ID" value="EEW26985.1"/>
    <property type="molecule type" value="Genomic_DNA"/>
</dbReference>
<keyword evidence="10" id="KW-0511">Multifunctional enzyme</keyword>
<dbReference type="InterPro" id="IPR036907">
    <property type="entry name" value="5'-Nucleotdase_C_sf"/>
</dbReference>
<dbReference type="InterPro" id="IPR004843">
    <property type="entry name" value="Calcineurin-like_PHP"/>
</dbReference>
<comment type="catalytic activity">
    <reaction evidence="2">
        <text>a nucleoside 2',3'-cyclic phosphate + H2O = a nucleoside 3'-phosphate + H(+)</text>
        <dbReference type="Rhea" id="RHEA:19621"/>
        <dbReference type="ChEBI" id="CHEBI:15377"/>
        <dbReference type="ChEBI" id="CHEBI:15378"/>
        <dbReference type="ChEBI" id="CHEBI:66949"/>
        <dbReference type="ChEBI" id="CHEBI:66954"/>
        <dbReference type="EC" id="3.1.4.16"/>
    </reaction>
</comment>
<evidence type="ECO:0000256" key="10">
    <source>
        <dbReference type="ARBA" id="ARBA00023268"/>
    </source>
</evidence>
<accession>C8RWP2</accession>
<dbReference type="PANTHER" id="PTHR11575">
    <property type="entry name" value="5'-NUCLEOTIDASE-RELATED"/>
    <property type="match status" value="1"/>
</dbReference>
<dbReference type="PANTHER" id="PTHR11575:SF6">
    <property type="entry name" value="2',3'-CYCLIC-NUCLEOTIDE 2'-PHOSPHODIESTERASE_3'-NUCLEOTIDASE"/>
    <property type="match status" value="1"/>
</dbReference>
<dbReference type="Gene3D" id="3.60.21.10">
    <property type="match status" value="1"/>
</dbReference>
<keyword evidence="6" id="KW-0479">Metal-binding</keyword>
<evidence type="ECO:0000256" key="8">
    <source>
        <dbReference type="ARBA" id="ARBA00022741"/>
    </source>
</evidence>
<dbReference type="eggNOG" id="COG0737">
    <property type="taxonomic scope" value="Bacteria"/>
</dbReference>
<dbReference type="SUPFAM" id="SSF55816">
    <property type="entry name" value="5'-nucleotidase (syn. UDP-sugar hydrolase), C-terminal domain"/>
    <property type="match status" value="1"/>
</dbReference>
<evidence type="ECO:0000256" key="2">
    <source>
        <dbReference type="ARBA" id="ARBA00001730"/>
    </source>
</evidence>
<dbReference type="GO" id="GO:0046872">
    <property type="term" value="F:metal ion binding"/>
    <property type="evidence" value="ECO:0007669"/>
    <property type="project" value="UniProtKB-KW"/>
</dbReference>
<sequence>MSVRHAFSVQASAGLAHLRLMATTDLHVHVLAYDYYADQPCDRVGLSQTAALITDARAQAANSLLLDNGDFLQGNPLGDYIAQQSGRAADAVHPIFAAMNLLGYDAATLGNHEFNYGLEFLLTALTGAAFPVVSANIARKLGPTPEADQTLIPPYVILDRQITDGAGTEHPIRIGLIGFVPPQVTQWDRVHLAGKVVTRDIVETARALVPRMKAEGADIIIALSHSGIGAAEATQGMEDASTALAHVPGIDALVTGHSHLVFPSASFAGVEAVDHTRGTLGGKPAVMAGFFGSHLGLIDLLLERSDAGWRVADFAVEARAIRAAEAEKTPAQAGRSPRRAIPEVEAAVRDDHGATLHFTRRSIGRTAVPLNSYFALVSPSPAVQLVAEAQAAHVARHVAGTPDAALPILSAAAPFKFGGRGGPRHFTDVPVGEMALRHAADLYIFPNSIAALRLNGAEVADWLERAVGIYNCIEPGLADQPLIDPDFPCYNFDLIHGVSFQIDLSQPARFDRQGKLLHPTARRIRNLTWAGAEVAPDARFILATNSYRASGSGGFPGTTPAHLLWCSRNLTRDIVVRHVAEAGVIHAPETLGWSFVPMQGTSVTFETSPQASPHVPDLGPQHLTPLGPTDDGFVRFRLTL</sequence>
<feature type="domain" description="Calcineurin-like phosphoesterase" evidence="12">
    <location>
        <begin position="19"/>
        <end position="259"/>
    </location>
</feature>
<feature type="domain" description="5'-Nucleotidase C-terminal" evidence="13">
    <location>
        <begin position="363"/>
        <end position="556"/>
    </location>
</feature>
<evidence type="ECO:0000256" key="7">
    <source>
        <dbReference type="ARBA" id="ARBA00022729"/>
    </source>
</evidence>
<evidence type="ECO:0000313" key="15">
    <source>
        <dbReference type="Proteomes" id="UP000010121"/>
    </source>
</evidence>
<dbReference type="Proteomes" id="UP000010121">
    <property type="component" value="Unassembled WGS sequence"/>
</dbReference>
<dbReference type="RefSeq" id="WP_008027170.1">
    <property type="nucleotide sequence ID" value="NZ_ACYY01000001.1"/>
</dbReference>
<comment type="similarity">
    <text evidence="5 11">Belongs to the 5'-nucleotidase family.</text>
</comment>
<evidence type="ECO:0000256" key="4">
    <source>
        <dbReference type="ARBA" id="ARBA00004196"/>
    </source>
</evidence>
<dbReference type="GO" id="GO:0030288">
    <property type="term" value="C:outer membrane-bounded periplasmic space"/>
    <property type="evidence" value="ECO:0007669"/>
    <property type="project" value="TreeGrafter"/>
</dbReference>
<dbReference type="InterPro" id="IPR006146">
    <property type="entry name" value="5'-Nucleotdase_CS"/>
</dbReference>
<keyword evidence="9 11" id="KW-0378">Hydrolase</keyword>
<dbReference type="STRING" id="371731.Rsw2DRAFT_0220"/>
<evidence type="ECO:0000313" key="14">
    <source>
        <dbReference type="EMBL" id="EEW26985.1"/>
    </source>
</evidence>
<dbReference type="CDD" id="cd07410">
    <property type="entry name" value="MPP_CpdB_N"/>
    <property type="match status" value="1"/>
</dbReference>
<evidence type="ECO:0000256" key="1">
    <source>
        <dbReference type="ARBA" id="ARBA00000527"/>
    </source>
</evidence>
<dbReference type="SUPFAM" id="SSF56300">
    <property type="entry name" value="Metallo-dependent phosphatases"/>
    <property type="match status" value="1"/>
</dbReference>
<dbReference type="GO" id="GO:0008254">
    <property type="term" value="F:3'-nucleotidase activity"/>
    <property type="evidence" value="ECO:0007669"/>
    <property type="project" value="UniProtKB-EC"/>
</dbReference>
<keyword evidence="7" id="KW-0732">Signal</keyword>
<organism evidence="14 15">
    <name type="scientific">Rhodobacter ferrooxidans</name>
    <dbReference type="NCBI Taxonomy" id="371731"/>
    <lineage>
        <taxon>Bacteria</taxon>
        <taxon>Pseudomonadati</taxon>
        <taxon>Pseudomonadota</taxon>
        <taxon>Alphaproteobacteria</taxon>
        <taxon>Rhodobacterales</taxon>
        <taxon>Rhodobacter group</taxon>
        <taxon>Rhodobacter</taxon>
    </lineage>
</organism>
<dbReference type="InterPro" id="IPR008334">
    <property type="entry name" value="5'-Nucleotdase_C"/>
</dbReference>
<comment type="catalytic activity">
    <reaction evidence="1">
        <text>a ribonucleoside 3'-phosphate + H2O = a ribonucleoside + phosphate</text>
        <dbReference type="Rhea" id="RHEA:10144"/>
        <dbReference type="ChEBI" id="CHEBI:13197"/>
        <dbReference type="ChEBI" id="CHEBI:15377"/>
        <dbReference type="ChEBI" id="CHEBI:18254"/>
        <dbReference type="ChEBI" id="CHEBI:43474"/>
        <dbReference type="EC" id="3.1.3.6"/>
    </reaction>
</comment>
<evidence type="ECO:0000256" key="9">
    <source>
        <dbReference type="ARBA" id="ARBA00022801"/>
    </source>
</evidence>
<dbReference type="Pfam" id="PF00149">
    <property type="entry name" value="Metallophos"/>
    <property type="match status" value="1"/>
</dbReference>
<dbReference type="InterPro" id="IPR041827">
    <property type="entry name" value="CpdB_N"/>
</dbReference>
<dbReference type="NCBIfam" id="NF006938">
    <property type="entry name" value="PRK09420.1"/>
    <property type="match status" value="1"/>
</dbReference>
<dbReference type="InterPro" id="IPR006179">
    <property type="entry name" value="5_nucleotidase/apyrase"/>
</dbReference>
<evidence type="ECO:0000256" key="3">
    <source>
        <dbReference type="ARBA" id="ARBA00001968"/>
    </source>
</evidence>
<dbReference type="Pfam" id="PF02872">
    <property type="entry name" value="5_nucleotid_C"/>
    <property type="match status" value="1"/>
</dbReference>